<dbReference type="EMBL" id="MU167227">
    <property type="protein sequence ID" value="KAG0149520.1"/>
    <property type="molecule type" value="Genomic_DNA"/>
</dbReference>
<protein>
    <submittedName>
        <fullName evidence="1">Uncharacterized protein</fullName>
    </submittedName>
</protein>
<dbReference type="AlphaFoldDB" id="A0A9P6NLX8"/>
<proteinExistence type="predicted"/>
<evidence type="ECO:0000313" key="1">
    <source>
        <dbReference type="EMBL" id="KAG0149520.1"/>
    </source>
</evidence>
<sequence length="179" mass="20039">MDEPNAWGPEVMDNITARWATSRLADMIVRLGPTLTTLVIRGCAFVGATDPSLHIEPHNGFLDYALSFCHRLEYLAIDFCVTGPRLLSSLTTGSSSSNEQNGSRLKNIILFGRPRHTSALMLRELLEITEPATVLPSLKTITLADFPIHRAHLIPWSSREVRRLQAVCRERKIWFGVTS</sequence>
<gene>
    <name evidence="1" type="ORF">CROQUDRAFT_321154</name>
</gene>
<accession>A0A9P6NLX8</accession>
<reference evidence="1" key="1">
    <citation type="submission" date="2013-11" db="EMBL/GenBank/DDBJ databases">
        <title>Genome sequence of the fusiform rust pathogen reveals effectors for host alternation and coevolution with pine.</title>
        <authorList>
            <consortium name="DOE Joint Genome Institute"/>
            <person name="Smith K."/>
            <person name="Pendleton A."/>
            <person name="Kubisiak T."/>
            <person name="Anderson C."/>
            <person name="Salamov A."/>
            <person name="Aerts A."/>
            <person name="Riley R."/>
            <person name="Clum A."/>
            <person name="Lindquist E."/>
            <person name="Ence D."/>
            <person name="Campbell M."/>
            <person name="Kronenberg Z."/>
            <person name="Feau N."/>
            <person name="Dhillon B."/>
            <person name="Hamelin R."/>
            <person name="Burleigh J."/>
            <person name="Smith J."/>
            <person name="Yandell M."/>
            <person name="Nelson C."/>
            <person name="Grigoriev I."/>
            <person name="Davis J."/>
        </authorList>
    </citation>
    <scope>NUCLEOTIDE SEQUENCE</scope>
    <source>
        <strain evidence="1">G11</strain>
    </source>
</reference>
<comment type="caution">
    <text evidence="1">The sequence shown here is derived from an EMBL/GenBank/DDBJ whole genome shotgun (WGS) entry which is preliminary data.</text>
</comment>
<organism evidence="1 2">
    <name type="scientific">Cronartium quercuum f. sp. fusiforme G11</name>
    <dbReference type="NCBI Taxonomy" id="708437"/>
    <lineage>
        <taxon>Eukaryota</taxon>
        <taxon>Fungi</taxon>
        <taxon>Dikarya</taxon>
        <taxon>Basidiomycota</taxon>
        <taxon>Pucciniomycotina</taxon>
        <taxon>Pucciniomycetes</taxon>
        <taxon>Pucciniales</taxon>
        <taxon>Coleosporiaceae</taxon>
        <taxon>Cronartium</taxon>
    </lineage>
</organism>
<evidence type="ECO:0000313" key="2">
    <source>
        <dbReference type="Proteomes" id="UP000886653"/>
    </source>
</evidence>
<name>A0A9P6NLX8_9BASI</name>
<keyword evidence="2" id="KW-1185">Reference proteome</keyword>
<dbReference type="Proteomes" id="UP000886653">
    <property type="component" value="Unassembled WGS sequence"/>
</dbReference>